<dbReference type="CDD" id="cd09725">
    <property type="entry name" value="Cas2_I_II_III"/>
    <property type="match status" value="1"/>
</dbReference>
<evidence type="ECO:0000256" key="5">
    <source>
        <dbReference type="ARBA" id="ARBA00022759"/>
    </source>
</evidence>
<dbReference type="PANTHER" id="PTHR34405">
    <property type="entry name" value="CRISPR-ASSOCIATED ENDORIBONUCLEASE CAS2"/>
    <property type="match status" value="1"/>
</dbReference>
<sequence>MRYIVSYDIANERRRRRLVKFLEDYMCRIQYSVFTGDFDESILENLKRWISYVIEPDEDSVLIVPLCVSDWQKRLSFGVGRESAMEYEKEFQIL</sequence>
<evidence type="ECO:0000256" key="8">
    <source>
        <dbReference type="ARBA" id="ARBA00023118"/>
    </source>
</evidence>
<comment type="similarity">
    <text evidence="2 9">Belongs to the CRISPR-associated endoribonuclease Cas2 protein family.</text>
</comment>
<dbReference type="eggNOG" id="COG1343">
    <property type="taxonomic scope" value="Bacteria"/>
</dbReference>
<comment type="function">
    <text evidence="9">CRISPR (clustered regularly interspaced short palindromic repeat), is an adaptive immune system that provides protection against mobile genetic elements (viruses, transposable elements and conjugative plasmids). CRISPR clusters contain sequences complementary to antecedent mobile elements and target invading nucleic acids. CRISPR clusters are transcribed and processed into CRISPR RNA (crRNA). Functions as a ssRNA-specific endoribonuclease. Involved in the integration of spacer DNA into the CRISPR cassette.</text>
</comment>
<dbReference type="Proteomes" id="UP000003571">
    <property type="component" value="Unassembled WGS sequence"/>
</dbReference>
<dbReference type="AlphaFoldDB" id="H7EPG3"/>
<evidence type="ECO:0000256" key="3">
    <source>
        <dbReference type="ARBA" id="ARBA00022722"/>
    </source>
</evidence>
<dbReference type="NCBIfam" id="TIGR01573">
    <property type="entry name" value="cas2"/>
    <property type="match status" value="1"/>
</dbReference>
<dbReference type="STRING" id="907348.TresaDRAFT_0269"/>
<feature type="binding site" evidence="9">
    <location>
        <position position="8"/>
    </location>
    <ligand>
        <name>Mg(2+)</name>
        <dbReference type="ChEBI" id="CHEBI:18420"/>
        <note>catalytic</note>
    </ligand>
</feature>
<dbReference type="Gene3D" id="3.30.70.240">
    <property type="match status" value="1"/>
</dbReference>
<keyword evidence="7 9" id="KW-0460">Magnesium</keyword>
<gene>
    <name evidence="9" type="primary">cas2</name>
    <name evidence="10" type="ORF">TresaDRAFT_0269</name>
</gene>
<evidence type="ECO:0000313" key="11">
    <source>
        <dbReference type="Proteomes" id="UP000003571"/>
    </source>
</evidence>
<proteinExistence type="inferred from homology"/>
<evidence type="ECO:0000256" key="4">
    <source>
        <dbReference type="ARBA" id="ARBA00022723"/>
    </source>
</evidence>
<dbReference type="GO" id="GO:0051607">
    <property type="term" value="P:defense response to virus"/>
    <property type="evidence" value="ECO:0007669"/>
    <property type="project" value="UniProtKB-UniRule"/>
</dbReference>
<keyword evidence="11" id="KW-1185">Reference proteome</keyword>
<keyword evidence="4 9" id="KW-0479">Metal-binding</keyword>
<dbReference type="PANTHER" id="PTHR34405:SF3">
    <property type="entry name" value="CRISPR-ASSOCIATED ENDORIBONUCLEASE CAS2 3"/>
    <property type="match status" value="1"/>
</dbReference>
<comment type="cofactor">
    <cofactor evidence="1 9">
        <name>Mg(2+)</name>
        <dbReference type="ChEBI" id="CHEBI:18420"/>
    </cofactor>
</comment>
<dbReference type="GO" id="GO:0004521">
    <property type="term" value="F:RNA endonuclease activity"/>
    <property type="evidence" value="ECO:0007669"/>
    <property type="project" value="InterPro"/>
</dbReference>
<dbReference type="Pfam" id="PF09827">
    <property type="entry name" value="CRISPR_Cas2"/>
    <property type="match status" value="1"/>
</dbReference>
<evidence type="ECO:0000256" key="6">
    <source>
        <dbReference type="ARBA" id="ARBA00022801"/>
    </source>
</evidence>
<dbReference type="RefSeq" id="WP_002706507.1">
    <property type="nucleotide sequence ID" value="NZ_AGRW01000054.1"/>
</dbReference>
<dbReference type="GO" id="GO:0043571">
    <property type="term" value="P:maintenance of CRISPR repeat elements"/>
    <property type="evidence" value="ECO:0007669"/>
    <property type="project" value="UniProtKB-UniRule"/>
</dbReference>
<comment type="subunit">
    <text evidence="9">Homodimer, forms a heterotetramer with a Cas1 homodimer.</text>
</comment>
<keyword evidence="3 9" id="KW-0540">Nuclease</keyword>
<dbReference type="EC" id="3.1.-.-" evidence="9"/>
<protein>
    <recommendedName>
        <fullName evidence="9">CRISPR-associated endoribonuclease Cas2</fullName>
        <ecNumber evidence="9">3.1.-.-</ecNumber>
    </recommendedName>
</protein>
<dbReference type="PATRIC" id="fig|907348.3.peg.2861"/>
<keyword evidence="5 9" id="KW-0255">Endonuclease</keyword>
<name>H7EPG3_9SPIR</name>
<evidence type="ECO:0000256" key="1">
    <source>
        <dbReference type="ARBA" id="ARBA00001946"/>
    </source>
</evidence>
<accession>H7EPG3</accession>
<evidence type="ECO:0000256" key="7">
    <source>
        <dbReference type="ARBA" id="ARBA00022842"/>
    </source>
</evidence>
<dbReference type="InterPro" id="IPR021127">
    <property type="entry name" value="CRISPR_associated_Cas2"/>
</dbReference>
<keyword evidence="6 9" id="KW-0378">Hydrolase</keyword>
<dbReference type="EMBL" id="AGRW01000054">
    <property type="protein sequence ID" value="EIC00796.1"/>
    <property type="molecule type" value="Genomic_DNA"/>
</dbReference>
<dbReference type="SUPFAM" id="SSF143430">
    <property type="entry name" value="TTP0101/SSO1404-like"/>
    <property type="match status" value="1"/>
</dbReference>
<dbReference type="GO" id="GO:0016787">
    <property type="term" value="F:hydrolase activity"/>
    <property type="evidence" value="ECO:0007669"/>
    <property type="project" value="UniProtKB-KW"/>
</dbReference>
<evidence type="ECO:0000256" key="9">
    <source>
        <dbReference type="HAMAP-Rule" id="MF_01471"/>
    </source>
</evidence>
<reference evidence="10 11" key="1">
    <citation type="submission" date="2011-09" db="EMBL/GenBank/DDBJ databases">
        <title>The draft genome of Treponema saccharophilum DSM 2985.</title>
        <authorList>
            <consortium name="US DOE Joint Genome Institute (JGI-PGF)"/>
            <person name="Lucas S."/>
            <person name="Copeland A."/>
            <person name="Lapidus A."/>
            <person name="Glavina del Rio T."/>
            <person name="Dalin E."/>
            <person name="Tice H."/>
            <person name="Bruce D."/>
            <person name="Goodwin L."/>
            <person name="Pitluck S."/>
            <person name="Peters L."/>
            <person name="Kyrpides N."/>
            <person name="Mavromatis K."/>
            <person name="Ivanova N."/>
            <person name="Markowitz V."/>
            <person name="Cheng J.-F."/>
            <person name="Hugenholtz P."/>
            <person name="Woyke T."/>
            <person name="Wu D."/>
            <person name="Gronow S."/>
            <person name="Wellnitz S."/>
            <person name="Brambilla E."/>
            <person name="Klenk H.-P."/>
            <person name="Eisen J.A."/>
        </authorList>
    </citation>
    <scope>NUCLEOTIDE SEQUENCE [LARGE SCALE GENOMIC DNA]</scope>
    <source>
        <strain evidence="10 11">DSM 2985</strain>
    </source>
</reference>
<keyword evidence="8 9" id="KW-0051">Antiviral defense</keyword>
<dbReference type="GO" id="GO:0046872">
    <property type="term" value="F:metal ion binding"/>
    <property type="evidence" value="ECO:0007669"/>
    <property type="project" value="UniProtKB-UniRule"/>
</dbReference>
<evidence type="ECO:0000256" key="2">
    <source>
        <dbReference type="ARBA" id="ARBA00009959"/>
    </source>
</evidence>
<evidence type="ECO:0000313" key="10">
    <source>
        <dbReference type="EMBL" id="EIC00796.1"/>
    </source>
</evidence>
<organism evidence="10 11">
    <name type="scientific">Treponema saccharophilum DSM 2985</name>
    <dbReference type="NCBI Taxonomy" id="907348"/>
    <lineage>
        <taxon>Bacteria</taxon>
        <taxon>Pseudomonadati</taxon>
        <taxon>Spirochaetota</taxon>
        <taxon>Spirochaetia</taxon>
        <taxon>Spirochaetales</taxon>
        <taxon>Treponemataceae</taxon>
        <taxon>Treponema</taxon>
    </lineage>
</organism>
<dbReference type="OrthoDB" id="9798176at2"/>
<comment type="caution">
    <text evidence="10">The sequence shown here is derived from an EMBL/GenBank/DDBJ whole genome shotgun (WGS) entry which is preliminary data.</text>
</comment>
<dbReference type="InterPro" id="IPR019199">
    <property type="entry name" value="Virulence_VapD/CRISPR_Cas2"/>
</dbReference>
<dbReference type="HAMAP" id="MF_01471">
    <property type="entry name" value="Cas2"/>
    <property type="match status" value="1"/>
</dbReference>